<feature type="transmembrane region" description="Helical" evidence="6">
    <location>
        <begin position="351"/>
        <end position="377"/>
    </location>
</feature>
<dbReference type="RefSeq" id="WP_132937793.1">
    <property type="nucleotide sequence ID" value="NZ_CP119676.1"/>
</dbReference>
<keyword evidence="3 6" id="KW-0812">Transmembrane</keyword>
<accession>A0A4V2UPA2</accession>
<dbReference type="EMBL" id="SLZW01000001">
    <property type="protein sequence ID" value="TCS65081.1"/>
    <property type="molecule type" value="Genomic_DNA"/>
</dbReference>
<evidence type="ECO:0000259" key="7">
    <source>
        <dbReference type="PROSITE" id="PS50850"/>
    </source>
</evidence>
<dbReference type="InterPro" id="IPR036259">
    <property type="entry name" value="MFS_trans_sf"/>
</dbReference>
<dbReference type="InterPro" id="IPR050189">
    <property type="entry name" value="MFS_Efflux_Transporters"/>
</dbReference>
<reference evidence="8 9" key="1">
    <citation type="submission" date="2019-03" db="EMBL/GenBank/DDBJ databases">
        <title>Genomic Encyclopedia of Type Strains, Phase IV (KMG-IV): sequencing the most valuable type-strain genomes for metagenomic binning, comparative biology and taxonomic classification.</title>
        <authorList>
            <person name="Goeker M."/>
        </authorList>
    </citation>
    <scope>NUCLEOTIDE SEQUENCE [LARGE SCALE GENOMIC DNA]</scope>
    <source>
        <strain evidence="8 9">DSM 101688</strain>
    </source>
</reference>
<dbReference type="PROSITE" id="PS50850">
    <property type="entry name" value="MFS"/>
    <property type="match status" value="1"/>
</dbReference>
<evidence type="ECO:0000256" key="1">
    <source>
        <dbReference type="ARBA" id="ARBA00004651"/>
    </source>
</evidence>
<dbReference type="AlphaFoldDB" id="A0A4V2UPA2"/>
<dbReference type="SUPFAM" id="SSF103473">
    <property type="entry name" value="MFS general substrate transporter"/>
    <property type="match status" value="1"/>
</dbReference>
<feature type="transmembrane region" description="Helical" evidence="6">
    <location>
        <begin position="144"/>
        <end position="164"/>
    </location>
</feature>
<feature type="transmembrane region" description="Helical" evidence="6">
    <location>
        <begin position="264"/>
        <end position="282"/>
    </location>
</feature>
<dbReference type="OrthoDB" id="272777at2"/>
<comment type="caution">
    <text evidence="8">The sequence shown here is derived from an EMBL/GenBank/DDBJ whole genome shotgun (WGS) entry which is preliminary data.</text>
</comment>
<feature type="transmembrane region" description="Helical" evidence="6">
    <location>
        <begin position="176"/>
        <end position="196"/>
    </location>
</feature>
<gene>
    <name evidence="8" type="ORF">EDD55_101415</name>
</gene>
<sequence length="422" mass="44850">MTAPNVSPQQSSPGVLVVLRVFLPFAMGFYLSYLYRVVNAVIAPELITDMGLDANALGLMTSAYFLAFAMIQIPVGVFLDRYGPRRTEAALLCFAALGAVIFALAPDTAFLVAGRALIGLGVSACLMAAFTASVMWFAKERLALVNGALLMFGGLGALSATRPVEFALNFFDWRGVFLVLAALTLGVAGLIIAVVPERKHAHHGARLIEQIRGVGHILTDRAFWAIAPACIVAQATFLAVQSLWAGPWLRDVAGLDRAQSANVLFLSAAAMTAGFLLSGVIAERLGRFGVRPMSVALGGMALFMVVQIGIIAGVTTWAAPLWAAFAFLGTTGTLAYAALSQNFPAHLAGRVNASLNVFVFILAFAAQWGIGAIINLWPRLADGGYDPAGYRAAFITMFALQALTATLYLAMRLRGSRARNFR</sequence>
<dbReference type="GO" id="GO:0022857">
    <property type="term" value="F:transmembrane transporter activity"/>
    <property type="evidence" value="ECO:0007669"/>
    <property type="project" value="InterPro"/>
</dbReference>
<evidence type="ECO:0000256" key="4">
    <source>
        <dbReference type="ARBA" id="ARBA00022989"/>
    </source>
</evidence>
<evidence type="ECO:0000313" key="8">
    <source>
        <dbReference type="EMBL" id="TCS65081.1"/>
    </source>
</evidence>
<keyword evidence="5 6" id="KW-0472">Membrane</keyword>
<dbReference type="Proteomes" id="UP000295304">
    <property type="component" value="Unassembled WGS sequence"/>
</dbReference>
<evidence type="ECO:0000256" key="5">
    <source>
        <dbReference type="ARBA" id="ARBA00023136"/>
    </source>
</evidence>
<protein>
    <submittedName>
        <fullName evidence="8">Sugar phosphate permease</fullName>
    </submittedName>
</protein>
<comment type="subcellular location">
    <subcellularLocation>
        <location evidence="1">Cell membrane</location>
        <topology evidence="1">Multi-pass membrane protein</topology>
    </subcellularLocation>
</comment>
<feature type="transmembrane region" description="Helical" evidence="6">
    <location>
        <begin position="389"/>
        <end position="410"/>
    </location>
</feature>
<evidence type="ECO:0000256" key="6">
    <source>
        <dbReference type="SAM" id="Phobius"/>
    </source>
</evidence>
<dbReference type="InterPro" id="IPR011701">
    <property type="entry name" value="MFS"/>
</dbReference>
<feature type="transmembrane region" description="Helical" evidence="6">
    <location>
        <begin position="321"/>
        <end position="339"/>
    </location>
</feature>
<dbReference type="Pfam" id="PF07690">
    <property type="entry name" value="MFS_1"/>
    <property type="match status" value="1"/>
</dbReference>
<name>A0A4V2UPA2_9PROT</name>
<feature type="transmembrane region" description="Helical" evidence="6">
    <location>
        <begin position="55"/>
        <end position="79"/>
    </location>
</feature>
<evidence type="ECO:0000313" key="9">
    <source>
        <dbReference type="Proteomes" id="UP000295304"/>
    </source>
</evidence>
<feature type="domain" description="Major facilitator superfamily (MFS) profile" evidence="7">
    <location>
        <begin position="21"/>
        <end position="416"/>
    </location>
</feature>
<dbReference type="GO" id="GO:0005886">
    <property type="term" value="C:plasma membrane"/>
    <property type="evidence" value="ECO:0007669"/>
    <property type="project" value="UniProtKB-SubCell"/>
</dbReference>
<dbReference type="PANTHER" id="PTHR43124:SF3">
    <property type="entry name" value="CHLORAMPHENICOL EFFLUX PUMP RV0191"/>
    <property type="match status" value="1"/>
</dbReference>
<keyword evidence="2" id="KW-1003">Cell membrane</keyword>
<evidence type="ECO:0000256" key="2">
    <source>
        <dbReference type="ARBA" id="ARBA00022475"/>
    </source>
</evidence>
<keyword evidence="9" id="KW-1185">Reference proteome</keyword>
<organism evidence="8 9">
    <name type="scientific">Varunaivibrio sulfuroxidans</name>
    <dbReference type="NCBI Taxonomy" id="1773489"/>
    <lineage>
        <taxon>Bacteria</taxon>
        <taxon>Pseudomonadati</taxon>
        <taxon>Pseudomonadota</taxon>
        <taxon>Alphaproteobacteria</taxon>
        <taxon>Rhodospirillales</taxon>
        <taxon>Magnetovibrionaceae</taxon>
        <taxon>Varunaivibrio</taxon>
    </lineage>
</organism>
<feature type="transmembrane region" description="Helical" evidence="6">
    <location>
        <begin position="294"/>
        <end position="315"/>
    </location>
</feature>
<feature type="transmembrane region" description="Helical" evidence="6">
    <location>
        <begin position="91"/>
        <end position="111"/>
    </location>
</feature>
<keyword evidence="4 6" id="KW-1133">Transmembrane helix</keyword>
<feature type="transmembrane region" description="Helical" evidence="6">
    <location>
        <begin position="222"/>
        <end position="244"/>
    </location>
</feature>
<dbReference type="InterPro" id="IPR020846">
    <property type="entry name" value="MFS_dom"/>
</dbReference>
<proteinExistence type="predicted"/>
<dbReference type="PANTHER" id="PTHR43124">
    <property type="entry name" value="PURINE EFFLUX PUMP PBUE"/>
    <property type="match status" value="1"/>
</dbReference>
<evidence type="ECO:0000256" key="3">
    <source>
        <dbReference type="ARBA" id="ARBA00022692"/>
    </source>
</evidence>
<feature type="transmembrane region" description="Helical" evidence="6">
    <location>
        <begin position="12"/>
        <end position="35"/>
    </location>
</feature>
<feature type="transmembrane region" description="Helical" evidence="6">
    <location>
        <begin position="117"/>
        <end position="137"/>
    </location>
</feature>
<dbReference type="Gene3D" id="1.20.1250.20">
    <property type="entry name" value="MFS general substrate transporter like domains"/>
    <property type="match status" value="1"/>
</dbReference>